<evidence type="ECO:0000313" key="8">
    <source>
        <dbReference type="EMBL" id="RKN14789.1"/>
    </source>
</evidence>
<evidence type="ECO:0000256" key="1">
    <source>
        <dbReference type="ARBA" id="ARBA00002388"/>
    </source>
</evidence>
<keyword evidence="3" id="KW-0697">Rotamase</keyword>
<dbReference type="PROSITE" id="PS50072">
    <property type="entry name" value="CSA_PPIASE_2"/>
    <property type="match status" value="1"/>
</dbReference>
<dbReference type="GO" id="GO:0003755">
    <property type="term" value="F:peptidyl-prolyl cis-trans isomerase activity"/>
    <property type="evidence" value="ECO:0007669"/>
    <property type="project" value="UniProtKB-KW"/>
</dbReference>
<dbReference type="InterPro" id="IPR002130">
    <property type="entry name" value="Cyclophilin-type_PPIase_dom"/>
</dbReference>
<name>A0A3A9VT62_9ACTN</name>
<feature type="region of interest" description="Disordered" evidence="5">
    <location>
        <begin position="79"/>
        <end position="150"/>
    </location>
</feature>
<dbReference type="CDD" id="cd00317">
    <property type="entry name" value="cyclophilin"/>
    <property type="match status" value="1"/>
</dbReference>
<dbReference type="PANTHER" id="PTHR45625:SF4">
    <property type="entry name" value="PEPTIDYLPROLYL ISOMERASE DOMAIN AND WD REPEAT-CONTAINING PROTEIN 1"/>
    <property type="match status" value="1"/>
</dbReference>
<feature type="compositionally biased region" description="Basic and acidic residues" evidence="5">
    <location>
        <begin position="124"/>
        <end position="134"/>
    </location>
</feature>
<evidence type="ECO:0000313" key="7">
    <source>
        <dbReference type="EMBL" id="RKN04271.1"/>
    </source>
</evidence>
<dbReference type="InterPro" id="IPR029000">
    <property type="entry name" value="Cyclophilin-like_dom_sf"/>
</dbReference>
<evidence type="ECO:0000256" key="3">
    <source>
        <dbReference type="ARBA" id="ARBA00023110"/>
    </source>
</evidence>
<dbReference type="PANTHER" id="PTHR45625">
    <property type="entry name" value="PEPTIDYL-PROLYL CIS-TRANS ISOMERASE-RELATED"/>
    <property type="match status" value="1"/>
</dbReference>
<evidence type="ECO:0000256" key="2">
    <source>
        <dbReference type="ARBA" id="ARBA00013194"/>
    </source>
</evidence>
<dbReference type="EMBL" id="RBDX01000038">
    <property type="protein sequence ID" value="RKN04271.1"/>
    <property type="molecule type" value="Genomic_DNA"/>
</dbReference>
<dbReference type="Pfam" id="PF00160">
    <property type="entry name" value="Pro_isomerase"/>
    <property type="match status" value="1"/>
</dbReference>
<keyword evidence="4 7" id="KW-0413">Isomerase</keyword>
<dbReference type="SUPFAM" id="SSF50891">
    <property type="entry name" value="Cyclophilin-like"/>
    <property type="match status" value="1"/>
</dbReference>
<comment type="caution">
    <text evidence="7">The sequence shown here is derived from an EMBL/GenBank/DDBJ whole genome shotgun (WGS) entry which is preliminary data.</text>
</comment>
<sequence>MLRRYVDHELSHTVFIDQCFTLEHNNGSLFDKYFATDGLLTVLDAQAAGDLVTLAGRASPEVRRLWQLHEERRFLSHDPAWLGRPTGARPERADAPPPPPRTEWTVREAWPGSLGCGSSEEWETAGRRDEEPEGTRLSSVGHGPRRTVPVRDGQRLRGATAELHTALGVIRAELWPEPAPHTVDNFVRLARGSRPWKDPFTGDDRTGRFYDGTVFHRRIPGFLIQGGDRTGTGTGGPGFRIPDEMARDMAFDRPFLLGMANTGPNSAGSQFFITLSSAEHLSGAYCRFGEVLAPESRAVVRAIAEAEEAVELRRVEVTTW</sequence>
<comment type="function">
    <text evidence="1">PPIases accelerate the folding of proteins. It catalyzes the cis-trans isomerization of proline imidic peptide bonds in oligopeptides.</text>
</comment>
<evidence type="ECO:0000313" key="10">
    <source>
        <dbReference type="Proteomes" id="UP000275024"/>
    </source>
</evidence>
<reference evidence="9 10" key="1">
    <citation type="submission" date="2018-09" db="EMBL/GenBank/DDBJ databases">
        <title>Streptomyces sp. nov. DS1-2, an endophytic actinomycete isolated from roots of Dendrobium scabrilingue.</title>
        <authorList>
            <person name="Kuncharoen N."/>
            <person name="Kudo T."/>
            <person name="Ohkuma M."/>
            <person name="Yuki M."/>
            <person name="Tanasupawat S."/>
        </authorList>
    </citation>
    <scope>NUCLEOTIDE SEQUENCE [LARGE SCALE GENOMIC DNA]</scope>
    <source>
        <strain evidence="7 10">AZ1-7</strain>
        <strain evidence="8 9">DS1-2</strain>
    </source>
</reference>
<organism evidence="7 10">
    <name type="scientific">Streptomyces radicis</name>
    <dbReference type="NCBI Taxonomy" id="1750517"/>
    <lineage>
        <taxon>Bacteria</taxon>
        <taxon>Bacillati</taxon>
        <taxon>Actinomycetota</taxon>
        <taxon>Actinomycetes</taxon>
        <taxon>Kitasatosporales</taxon>
        <taxon>Streptomycetaceae</taxon>
        <taxon>Streptomyces</taxon>
    </lineage>
</organism>
<evidence type="ECO:0000256" key="5">
    <source>
        <dbReference type="SAM" id="MobiDB-lite"/>
    </source>
</evidence>
<evidence type="ECO:0000259" key="6">
    <source>
        <dbReference type="PROSITE" id="PS50072"/>
    </source>
</evidence>
<keyword evidence="9" id="KW-1185">Reference proteome</keyword>
<dbReference type="Proteomes" id="UP000275024">
    <property type="component" value="Unassembled WGS sequence"/>
</dbReference>
<evidence type="ECO:0000313" key="9">
    <source>
        <dbReference type="Proteomes" id="UP000268652"/>
    </source>
</evidence>
<evidence type="ECO:0000256" key="4">
    <source>
        <dbReference type="ARBA" id="ARBA00023235"/>
    </source>
</evidence>
<feature type="domain" description="PPIase cyclophilin-type" evidence="6">
    <location>
        <begin position="164"/>
        <end position="307"/>
    </location>
</feature>
<proteinExistence type="predicted"/>
<dbReference type="Gene3D" id="2.40.100.10">
    <property type="entry name" value="Cyclophilin-like"/>
    <property type="match status" value="1"/>
</dbReference>
<protein>
    <recommendedName>
        <fullName evidence="2">peptidylprolyl isomerase</fullName>
        <ecNumber evidence="2">5.2.1.8</ecNumber>
    </recommendedName>
</protein>
<dbReference type="AlphaFoldDB" id="A0A3A9VT62"/>
<dbReference type="EMBL" id="RBDY01000037">
    <property type="protein sequence ID" value="RKN14789.1"/>
    <property type="molecule type" value="Genomic_DNA"/>
</dbReference>
<accession>A0A3A9VT62</accession>
<gene>
    <name evidence="8" type="ORF">D7318_28940</name>
    <name evidence="7" type="ORF">D7319_29180</name>
</gene>
<dbReference type="OrthoDB" id="9807797at2"/>
<dbReference type="Proteomes" id="UP000268652">
    <property type="component" value="Unassembled WGS sequence"/>
</dbReference>
<dbReference type="InterPro" id="IPR044666">
    <property type="entry name" value="Cyclophilin_A-like"/>
</dbReference>
<dbReference type="EC" id="5.2.1.8" evidence="2"/>
<dbReference type="PRINTS" id="PR00153">
    <property type="entry name" value="CSAPPISMRASE"/>
</dbReference>